<dbReference type="Proteomes" id="UP001549251">
    <property type="component" value="Unassembled WGS sequence"/>
</dbReference>
<keyword evidence="10 15" id="KW-0798">TonB box</keyword>
<keyword evidence="13 14" id="KW-0998">Cell outer membrane</keyword>
<keyword evidence="12 19" id="KW-0675">Receptor</keyword>
<evidence type="ECO:0000256" key="5">
    <source>
        <dbReference type="ARBA" id="ARBA00022496"/>
    </source>
</evidence>
<evidence type="ECO:0000256" key="8">
    <source>
        <dbReference type="ARBA" id="ARBA00023004"/>
    </source>
</evidence>
<evidence type="ECO:0000256" key="10">
    <source>
        <dbReference type="ARBA" id="ARBA00023077"/>
    </source>
</evidence>
<keyword evidence="9" id="KW-0406">Ion transport</keyword>
<dbReference type="Gene3D" id="2.170.130.10">
    <property type="entry name" value="TonB-dependent receptor, plug domain"/>
    <property type="match status" value="1"/>
</dbReference>
<dbReference type="InterPro" id="IPR037066">
    <property type="entry name" value="Plug_dom_sf"/>
</dbReference>
<evidence type="ECO:0000259" key="17">
    <source>
        <dbReference type="Pfam" id="PF00593"/>
    </source>
</evidence>
<dbReference type="InterPro" id="IPR039426">
    <property type="entry name" value="TonB-dep_rcpt-like"/>
</dbReference>
<dbReference type="SUPFAM" id="SSF56935">
    <property type="entry name" value="Porins"/>
    <property type="match status" value="1"/>
</dbReference>
<evidence type="ECO:0000256" key="13">
    <source>
        <dbReference type="ARBA" id="ARBA00023237"/>
    </source>
</evidence>
<evidence type="ECO:0000256" key="16">
    <source>
        <dbReference type="SAM" id="SignalP"/>
    </source>
</evidence>
<keyword evidence="6 14" id="KW-0812">Transmembrane</keyword>
<evidence type="ECO:0000256" key="7">
    <source>
        <dbReference type="ARBA" id="ARBA00022729"/>
    </source>
</evidence>
<dbReference type="EMBL" id="JBEPSD010000001">
    <property type="protein sequence ID" value="MET4568288.1"/>
    <property type="molecule type" value="Genomic_DNA"/>
</dbReference>
<keyword evidence="5" id="KW-0410">Iron transport</keyword>
<evidence type="ECO:0000256" key="12">
    <source>
        <dbReference type="ARBA" id="ARBA00023170"/>
    </source>
</evidence>
<gene>
    <name evidence="19" type="ORF">ABIE04_000615</name>
</gene>
<reference evidence="19 20" key="1">
    <citation type="submission" date="2024-06" db="EMBL/GenBank/DDBJ databases">
        <title>Sorghum-associated microbial communities from plants grown in Nebraska, USA.</title>
        <authorList>
            <person name="Schachtman D."/>
        </authorList>
    </citation>
    <scope>NUCLEOTIDE SEQUENCE [LARGE SCALE GENOMIC DNA]</scope>
    <source>
        <strain evidence="19 20">1757</strain>
    </source>
</reference>
<comment type="similarity">
    <text evidence="2 14 15">Belongs to the TonB-dependent receptor family.</text>
</comment>
<dbReference type="CDD" id="cd01347">
    <property type="entry name" value="ligand_gated_channel"/>
    <property type="match status" value="1"/>
</dbReference>
<feature type="chain" id="PRO_5045335479" evidence="16">
    <location>
        <begin position="45"/>
        <end position="724"/>
    </location>
</feature>
<dbReference type="Gene3D" id="2.40.170.20">
    <property type="entry name" value="TonB-dependent receptor, beta-barrel domain"/>
    <property type="match status" value="1"/>
</dbReference>
<dbReference type="Pfam" id="PF00593">
    <property type="entry name" value="TonB_dep_Rec_b-barrel"/>
    <property type="match status" value="1"/>
</dbReference>
<sequence>MSPLPVLPVSSAAATRHPSALPRAIRTALFGLPLMAALALPAHAADTTTDTQQKTAKTLEGVQVTAPIAKDSDSVTKTDTPIIEIPQSVSVITDEQMSLRGIQGIEEAVWYTAGAQGGGYGPDSRSDWLLVRGFTPARYMDGLALADGSGTGITRIEPYGLERLEVLKGPSSVVYGAMPPGGMVNMVSKRPTEQPLHEVGVEVGSFDLRQGTFDFGGPLTDSGTLLYRLTGLARNSDTMVDHIKDDRYYLAPALTWKPSNSTSLTVLSHFQKANTASGGGFLPASGTLLPNPNGKIPRDRFTGEPGQNDYDKTIASIGYEFHHDFASGLAFNQNLRYGKADVDNNGGNVGAFGLLGDGRTLLRYLFPNENHTKTFGVDNNLQYTFDSGSVQHIVLAGVDYRRANDDYASAFDFNVAGLDVFDPVYGSPVTVPAYTSHTVQTQSQLGVYLQDQIKLGRWGITLGGRQDHVKTDTDNLLGGSTAQQTDDAFSGRVGVNYLFDNGLAPYVSWSHSFQPTVGTDFAGKAFEPTTGDQYEAGLKFQPASGNGLLTASVYQITQQNSLTIDPNHTLYQVQQGETRLRGLELEGRWNIGTNLSVYGDYTYSDSKVTRTNDLPSLGKQIALLPKQQASLGADYTIVGGTLAGLGFGGGVRYVGDHYGDIYNDWKTPAYTLFDAAVHYDVGGWRLQLNASNLFDKEYVSACNSAVWCYYGYARTVTASARYRW</sequence>
<evidence type="ECO:0000313" key="19">
    <source>
        <dbReference type="EMBL" id="MET4568288.1"/>
    </source>
</evidence>
<accession>A0ABV2PTC8</accession>
<keyword evidence="7 16" id="KW-0732">Signal</keyword>
<dbReference type="PROSITE" id="PS52016">
    <property type="entry name" value="TONB_DEPENDENT_REC_3"/>
    <property type="match status" value="1"/>
</dbReference>
<name>A0ABV2PTC8_9GAMM</name>
<dbReference type="InterPro" id="IPR010105">
    <property type="entry name" value="TonB_sidphr_rcpt"/>
</dbReference>
<comment type="caution">
    <text evidence="19">The sequence shown here is derived from an EMBL/GenBank/DDBJ whole genome shotgun (WGS) entry which is preliminary data.</text>
</comment>
<evidence type="ECO:0000256" key="11">
    <source>
        <dbReference type="ARBA" id="ARBA00023136"/>
    </source>
</evidence>
<organism evidence="19 20">
    <name type="scientific">Rhodanobacter soli</name>
    <dbReference type="NCBI Taxonomy" id="590609"/>
    <lineage>
        <taxon>Bacteria</taxon>
        <taxon>Pseudomonadati</taxon>
        <taxon>Pseudomonadota</taxon>
        <taxon>Gammaproteobacteria</taxon>
        <taxon>Lysobacterales</taxon>
        <taxon>Rhodanobacteraceae</taxon>
        <taxon>Rhodanobacter</taxon>
    </lineage>
</organism>
<dbReference type="Pfam" id="PF07715">
    <property type="entry name" value="Plug"/>
    <property type="match status" value="1"/>
</dbReference>
<dbReference type="PANTHER" id="PTHR32552">
    <property type="entry name" value="FERRICHROME IRON RECEPTOR-RELATED"/>
    <property type="match status" value="1"/>
</dbReference>
<dbReference type="InterPro" id="IPR012910">
    <property type="entry name" value="Plug_dom"/>
</dbReference>
<evidence type="ECO:0000256" key="1">
    <source>
        <dbReference type="ARBA" id="ARBA00004571"/>
    </source>
</evidence>
<feature type="domain" description="TonB-dependent receptor-like beta-barrel" evidence="17">
    <location>
        <begin position="256"/>
        <end position="693"/>
    </location>
</feature>
<dbReference type="InterPro" id="IPR036942">
    <property type="entry name" value="Beta-barrel_TonB_sf"/>
</dbReference>
<comment type="subcellular location">
    <subcellularLocation>
        <location evidence="1 14">Cell outer membrane</location>
        <topology evidence="1 14">Multi-pass membrane protein</topology>
    </subcellularLocation>
</comment>
<dbReference type="NCBIfam" id="TIGR01783">
    <property type="entry name" value="TonB-siderophor"/>
    <property type="match status" value="1"/>
</dbReference>
<evidence type="ECO:0000256" key="15">
    <source>
        <dbReference type="RuleBase" id="RU003357"/>
    </source>
</evidence>
<evidence type="ECO:0000256" key="4">
    <source>
        <dbReference type="ARBA" id="ARBA00022452"/>
    </source>
</evidence>
<feature type="signal peptide" evidence="16">
    <location>
        <begin position="1"/>
        <end position="44"/>
    </location>
</feature>
<evidence type="ECO:0000256" key="2">
    <source>
        <dbReference type="ARBA" id="ARBA00009810"/>
    </source>
</evidence>
<evidence type="ECO:0000313" key="20">
    <source>
        <dbReference type="Proteomes" id="UP001549251"/>
    </source>
</evidence>
<keyword evidence="11 14" id="KW-0472">Membrane</keyword>
<protein>
    <submittedName>
        <fullName evidence="19">Iron complex outermembrane receptor protein</fullName>
    </submittedName>
</protein>
<evidence type="ECO:0000259" key="18">
    <source>
        <dbReference type="Pfam" id="PF07715"/>
    </source>
</evidence>
<dbReference type="InterPro" id="IPR000531">
    <property type="entry name" value="Beta-barrel_TonB"/>
</dbReference>
<keyword evidence="8" id="KW-0408">Iron</keyword>
<keyword evidence="4 14" id="KW-1134">Transmembrane beta strand</keyword>
<dbReference type="PANTHER" id="PTHR32552:SF68">
    <property type="entry name" value="FERRICHROME OUTER MEMBRANE TRANSPORTER_PHAGE RECEPTOR"/>
    <property type="match status" value="1"/>
</dbReference>
<dbReference type="RefSeq" id="WP_354547120.1">
    <property type="nucleotide sequence ID" value="NZ_JBEPSD010000001.1"/>
</dbReference>
<proteinExistence type="inferred from homology"/>
<evidence type="ECO:0000256" key="3">
    <source>
        <dbReference type="ARBA" id="ARBA00022448"/>
    </source>
</evidence>
<keyword evidence="3 14" id="KW-0813">Transport</keyword>
<keyword evidence="20" id="KW-1185">Reference proteome</keyword>
<evidence type="ECO:0000256" key="14">
    <source>
        <dbReference type="PROSITE-ProRule" id="PRU01360"/>
    </source>
</evidence>
<feature type="domain" description="TonB-dependent receptor plug" evidence="18">
    <location>
        <begin position="83"/>
        <end position="182"/>
    </location>
</feature>
<evidence type="ECO:0000256" key="9">
    <source>
        <dbReference type="ARBA" id="ARBA00023065"/>
    </source>
</evidence>
<evidence type="ECO:0000256" key="6">
    <source>
        <dbReference type="ARBA" id="ARBA00022692"/>
    </source>
</evidence>